<evidence type="ECO:0000256" key="5">
    <source>
        <dbReference type="ARBA" id="ARBA00023136"/>
    </source>
</evidence>
<dbReference type="InterPro" id="IPR007267">
    <property type="entry name" value="GtrA_DPMS_TM"/>
</dbReference>
<accession>A0A1H6FMZ1</accession>
<protein>
    <submittedName>
        <fullName evidence="8">Putative flippase GtrA (Transmembrane translocase of bactoprenol-linked glucose)</fullName>
    </submittedName>
</protein>
<comment type="subcellular location">
    <subcellularLocation>
        <location evidence="1">Membrane</location>
        <topology evidence="1">Multi-pass membrane protein</topology>
    </subcellularLocation>
</comment>
<evidence type="ECO:0000256" key="4">
    <source>
        <dbReference type="ARBA" id="ARBA00022989"/>
    </source>
</evidence>
<dbReference type="STRING" id="29539.SAMN02745716_0669"/>
<dbReference type="AlphaFoldDB" id="A0A1H6FMZ1"/>
<keyword evidence="4 6" id="KW-1133">Transmembrane helix</keyword>
<sequence length="152" mass="16769">MQDPTALDNWIVANATRVRLGLRRPHNWLQLAKFCTVGASGYVVNLSVFAVCVHALGLHYLEAATLAFACALTNNFLWNRRWTFRAHDGRPAFQAARFVLVSVIAFLFAASVLEFLVAVVGLPELPAQAVAIVVATPLNFLGNKMWSFARAR</sequence>
<dbReference type="Pfam" id="PF04138">
    <property type="entry name" value="GtrA_DPMS_TM"/>
    <property type="match status" value="1"/>
</dbReference>
<evidence type="ECO:0000256" key="2">
    <source>
        <dbReference type="ARBA" id="ARBA00009399"/>
    </source>
</evidence>
<evidence type="ECO:0000256" key="6">
    <source>
        <dbReference type="SAM" id="Phobius"/>
    </source>
</evidence>
<feature type="transmembrane region" description="Helical" evidence="6">
    <location>
        <begin position="57"/>
        <end position="77"/>
    </location>
</feature>
<feature type="domain" description="GtrA/DPMS transmembrane" evidence="7">
    <location>
        <begin position="33"/>
        <end position="148"/>
    </location>
</feature>
<dbReference type="OrthoDB" id="9807815at2"/>
<reference evidence="9" key="1">
    <citation type="submission" date="2016-10" db="EMBL/GenBank/DDBJ databases">
        <authorList>
            <person name="Varghese N."/>
            <person name="Submissions S."/>
        </authorList>
    </citation>
    <scope>NUCLEOTIDE SEQUENCE [LARGE SCALE GENOMIC DNA]</scope>
    <source>
        <strain evidence="9">ATCC 35263</strain>
    </source>
</reference>
<name>A0A1H6FMZ1_THEAL</name>
<keyword evidence="5 6" id="KW-0472">Membrane</keyword>
<gene>
    <name evidence="8" type="ORF">SAMN02745716_0669</name>
</gene>
<dbReference type="RefSeq" id="WP_093116202.1">
    <property type="nucleotide sequence ID" value="NZ_FNWJ01000001.1"/>
</dbReference>
<evidence type="ECO:0000313" key="9">
    <source>
        <dbReference type="Proteomes" id="UP000222056"/>
    </source>
</evidence>
<evidence type="ECO:0000313" key="8">
    <source>
        <dbReference type="EMBL" id="SEH11134.1"/>
    </source>
</evidence>
<dbReference type="GO" id="GO:0000271">
    <property type="term" value="P:polysaccharide biosynthetic process"/>
    <property type="evidence" value="ECO:0007669"/>
    <property type="project" value="InterPro"/>
</dbReference>
<evidence type="ECO:0000259" key="7">
    <source>
        <dbReference type="Pfam" id="PF04138"/>
    </source>
</evidence>
<evidence type="ECO:0000256" key="3">
    <source>
        <dbReference type="ARBA" id="ARBA00022692"/>
    </source>
</evidence>
<keyword evidence="3 6" id="KW-0812">Transmembrane</keyword>
<feature type="transmembrane region" description="Helical" evidence="6">
    <location>
        <begin position="98"/>
        <end position="119"/>
    </location>
</feature>
<dbReference type="InterPro" id="IPR051401">
    <property type="entry name" value="GtrA_CellWall_Glycosyl"/>
</dbReference>
<organism evidence="8 9">
    <name type="scientific">Thermoleophilum album</name>
    <dbReference type="NCBI Taxonomy" id="29539"/>
    <lineage>
        <taxon>Bacteria</taxon>
        <taxon>Bacillati</taxon>
        <taxon>Actinomycetota</taxon>
        <taxon>Thermoleophilia</taxon>
        <taxon>Thermoleophilales</taxon>
        <taxon>Thermoleophilaceae</taxon>
        <taxon>Thermoleophilum</taxon>
    </lineage>
</organism>
<evidence type="ECO:0000256" key="1">
    <source>
        <dbReference type="ARBA" id="ARBA00004141"/>
    </source>
</evidence>
<feature type="transmembrane region" description="Helical" evidence="6">
    <location>
        <begin position="125"/>
        <end position="142"/>
    </location>
</feature>
<dbReference type="EMBL" id="FNWJ01000001">
    <property type="protein sequence ID" value="SEH11134.1"/>
    <property type="molecule type" value="Genomic_DNA"/>
</dbReference>
<feature type="transmembrane region" description="Helical" evidence="6">
    <location>
        <begin position="31"/>
        <end position="51"/>
    </location>
</feature>
<dbReference type="GO" id="GO:0005886">
    <property type="term" value="C:plasma membrane"/>
    <property type="evidence" value="ECO:0007669"/>
    <property type="project" value="TreeGrafter"/>
</dbReference>
<proteinExistence type="inferred from homology"/>
<dbReference type="PANTHER" id="PTHR38459:SF1">
    <property type="entry name" value="PROPHAGE BACTOPRENOL-LINKED GLUCOSE TRANSLOCASE HOMOLOG"/>
    <property type="match status" value="1"/>
</dbReference>
<comment type="similarity">
    <text evidence="2">Belongs to the GtrA family.</text>
</comment>
<dbReference type="Proteomes" id="UP000222056">
    <property type="component" value="Unassembled WGS sequence"/>
</dbReference>
<keyword evidence="9" id="KW-1185">Reference proteome</keyword>
<dbReference type="PANTHER" id="PTHR38459">
    <property type="entry name" value="PROPHAGE BACTOPRENOL-LINKED GLUCOSE TRANSLOCASE HOMOLOG"/>
    <property type="match status" value="1"/>
</dbReference>